<proteinExistence type="predicted"/>
<protein>
    <submittedName>
        <fullName evidence="1">Uncharacterized protein</fullName>
    </submittedName>
</protein>
<dbReference type="EMBL" id="LXQA010419889">
    <property type="protein sequence ID" value="MCI50661.1"/>
    <property type="molecule type" value="Genomic_DNA"/>
</dbReference>
<sequence>MKKKLILCRRKVGNGGFVGVGGDEVQWSRRSIDEGDE</sequence>
<evidence type="ECO:0000313" key="2">
    <source>
        <dbReference type="Proteomes" id="UP000265520"/>
    </source>
</evidence>
<comment type="caution">
    <text evidence="1">The sequence shown here is derived from an EMBL/GenBank/DDBJ whole genome shotgun (WGS) entry which is preliminary data.</text>
</comment>
<evidence type="ECO:0000313" key="1">
    <source>
        <dbReference type="EMBL" id="MCI50661.1"/>
    </source>
</evidence>
<dbReference type="Proteomes" id="UP000265520">
    <property type="component" value="Unassembled WGS sequence"/>
</dbReference>
<keyword evidence="2" id="KW-1185">Reference proteome</keyword>
<reference evidence="1 2" key="1">
    <citation type="journal article" date="2018" name="Front. Plant Sci.">
        <title>Red Clover (Trifolium pratense) and Zigzag Clover (T. medium) - A Picture of Genomic Similarities and Differences.</title>
        <authorList>
            <person name="Dluhosova J."/>
            <person name="Istvanek J."/>
            <person name="Nedelnik J."/>
            <person name="Repkova J."/>
        </authorList>
    </citation>
    <scope>NUCLEOTIDE SEQUENCE [LARGE SCALE GENOMIC DNA]</scope>
    <source>
        <strain evidence="2">cv. 10/8</strain>
        <tissue evidence="1">Leaf</tissue>
    </source>
</reference>
<organism evidence="1 2">
    <name type="scientific">Trifolium medium</name>
    <dbReference type="NCBI Taxonomy" id="97028"/>
    <lineage>
        <taxon>Eukaryota</taxon>
        <taxon>Viridiplantae</taxon>
        <taxon>Streptophyta</taxon>
        <taxon>Embryophyta</taxon>
        <taxon>Tracheophyta</taxon>
        <taxon>Spermatophyta</taxon>
        <taxon>Magnoliopsida</taxon>
        <taxon>eudicotyledons</taxon>
        <taxon>Gunneridae</taxon>
        <taxon>Pentapetalae</taxon>
        <taxon>rosids</taxon>
        <taxon>fabids</taxon>
        <taxon>Fabales</taxon>
        <taxon>Fabaceae</taxon>
        <taxon>Papilionoideae</taxon>
        <taxon>50 kb inversion clade</taxon>
        <taxon>NPAAA clade</taxon>
        <taxon>Hologalegina</taxon>
        <taxon>IRL clade</taxon>
        <taxon>Trifolieae</taxon>
        <taxon>Trifolium</taxon>
    </lineage>
</organism>
<dbReference type="AlphaFoldDB" id="A0A392SP56"/>
<name>A0A392SP56_9FABA</name>
<accession>A0A392SP56</accession>
<feature type="non-terminal residue" evidence="1">
    <location>
        <position position="37"/>
    </location>
</feature>